<accession>A0ABN9LG70</accession>
<dbReference type="EMBL" id="CAUEEQ010014386">
    <property type="protein sequence ID" value="CAJ0938483.1"/>
    <property type="molecule type" value="Genomic_DNA"/>
</dbReference>
<name>A0ABN9LG70_9NEOB</name>
<organism evidence="2 3">
    <name type="scientific">Ranitomeya imitator</name>
    <name type="common">mimic poison frog</name>
    <dbReference type="NCBI Taxonomy" id="111125"/>
    <lineage>
        <taxon>Eukaryota</taxon>
        <taxon>Metazoa</taxon>
        <taxon>Chordata</taxon>
        <taxon>Craniata</taxon>
        <taxon>Vertebrata</taxon>
        <taxon>Euteleostomi</taxon>
        <taxon>Amphibia</taxon>
        <taxon>Batrachia</taxon>
        <taxon>Anura</taxon>
        <taxon>Neobatrachia</taxon>
        <taxon>Hyloidea</taxon>
        <taxon>Dendrobatidae</taxon>
        <taxon>Dendrobatinae</taxon>
        <taxon>Ranitomeya</taxon>
    </lineage>
</organism>
<gene>
    <name evidence="2" type="ORF">RIMI_LOCUS7550049</name>
</gene>
<keyword evidence="3" id="KW-1185">Reference proteome</keyword>
<evidence type="ECO:0000256" key="1">
    <source>
        <dbReference type="SAM" id="MobiDB-lite"/>
    </source>
</evidence>
<proteinExistence type="predicted"/>
<evidence type="ECO:0000313" key="3">
    <source>
        <dbReference type="Proteomes" id="UP001176940"/>
    </source>
</evidence>
<protein>
    <submittedName>
        <fullName evidence="2">Uncharacterized protein</fullName>
    </submittedName>
</protein>
<dbReference type="Proteomes" id="UP001176940">
    <property type="component" value="Unassembled WGS sequence"/>
</dbReference>
<sequence>MPVIPPARLPPECHSAKFEDAPTSEE</sequence>
<feature type="region of interest" description="Disordered" evidence="1">
    <location>
        <begin position="1"/>
        <end position="26"/>
    </location>
</feature>
<evidence type="ECO:0000313" key="2">
    <source>
        <dbReference type="EMBL" id="CAJ0938483.1"/>
    </source>
</evidence>
<reference evidence="2" key="1">
    <citation type="submission" date="2023-07" db="EMBL/GenBank/DDBJ databases">
        <authorList>
            <person name="Stuckert A."/>
        </authorList>
    </citation>
    <scope>NUCLEOTIDE SEQUENCE</scope>
</reference>
<comment type="caution">
    <text evidence="2">The sequence shown here is derived from an EMBL/GenBank/DDBJ whole genome shotgun (WGS) entry which is preliminary data.</text>
</comment>